<keyword evidence="2" id="KW-0645">Protease</keyword>
<keyword evidence="1" id="KW-0378">Hydrolase</keyword>
<dbReference type="Pfam" id="PF07676">
    <property type="entry name" value="PD40"/>
    <property type="match status" value="1"/>
</dbReference>
<dbReference type="Gene3D" id="2.120.10.30">
    <property type="entry name" value="TolB, C-terminal domain"/>
    <property type="match status" value="1"/>
</dbReference>
<dbReference type="InterPro" id="IPR029058">
    <property type="entry name" value="AB_hydrolase_fold"/>
</dbReference>
<evidence type="ECO:0000256" key="2">
    <source>
        <dbReference type="ARBA" id="ARBA00022825"/>
    </source>
</evidence>
<organism evidence="5 6">
    <name type="scientific">Roseisolibacter agri</name>
    <dbReference type="NCBI Taxonomy" id="2014610"/>
    <lineage>
        <taxon>Bacteria</taxon>
        <taxon>Pseudomonadati</taxon>
        <taxon>Gemmatimonadota</taxon>
        <taxon>Gemmatimonadia</taxon>
        <taxon>Gemmatimonadales</taxon>
        <taxon>Gemmatimonadaceae</taxon>
        <taxon>Roseisolibacter</taxon>
    </lineage>
</organism>
<dbReference type="GO" id="GO:0006508">
    <property type="term" value="P:proteolysis"/>
    <property type="evidence" value="ECO:0007669"/>
    <property type="project" value="InterPro"/>
</dbReference>
<dbReference type="SUPFAM" id="SSF82171">
    <property type="entry name" value="DPP6 N-terminal domain-like"/>
    <property type="match status" value="1"/>
</dbReference>
<sequence length="835" mass="90239">MIGSPLPLLTGGARRTLVAGAVLAPVLVPALASAQTTYQQPPAPIARALDAEPLPAVSVSPDRKWLLHLRRRGLPSIEEVGAPEMRLAGLRLNPRTNGGSRDVSFTGLSLQAVQGGGSTPAMRAITVPGATGDVRMGTPLWSPDGKRIAFTVTAPTAITLYTADIPASASGPAVAARRVSALALNATTGSPCSWVGNARLACLTIPAGRGPAPKQSEIPTGPISQESEGKAAPNPTFQDLLKSPADEKLMEHYLTSQVVLLGLDGSATKLGAPALRTRVAPSPDGQWLLVETTHRPYSYLVPLGAFPSLAEVWDLNGRVVRKLDDSPLDEQVSRRFDQVSPGPRNMSWRADAPATLAWVEALDGGDPQTKADKRDAVKTLAAPFAGEPTVHAQLEWRGGGITWARSDLALVTENWRRTRKTRTWAIDPSNPAKAPRLVFDRSSEDRYGDPGRFETAPNQYGRQALLTTKDGRFAFLGGAGASAEGDRPFIDRYELATGKTERLFRSAAPFYEEPVAVLDPEAGVVLTRRESTTEVPNYWARTVAGSAQPRQLTFFKDPAPQFAGVTSQLVTYKRKDGVDLSATVYLPAGYDKAKDGPLPFFLWAYPLEYGSAAAASQVVGSPYRFTRPTGASHLFLLSQGYGVMDNPTMPIVAMNGKESNDTYVEQLVSSAQAAVDKLVEMGVGDRERMGVGGHSYGAFMTANLLSHTNIFRAGIARSGAYNRTLTPFGFQGEERDYWKAQQLYTEMSPFTYANRVKTPILLIHGMADDNQGTFPIQSERYYAALKGNGAKARYVQLPAEAHGYRARESIGHTLYEMVTWLDRYVKPKQEKATAM</sequence>
<dbReference type="AlphaFoldDB" id="A0AA37V5C5"/>
<accession>A0AA37V5C5</accession>
<dbReference type="RefSeq" id="WP_284348412.1">
    <property type="nucleotide sequence ID" value="NZ_BRXS01000001.1"/>
</dbReference>
<reference evidence="5" key="1">
    <citation type="submission" date="2022-08" db="EMBL/GenBank/DDBJ databases">
        <title>Draft genome sequencing of Roseisolibacter agri AW1220.</title>
        <authorList>
            <person name="Tobiishi Y."/>
            <person name="Tonouchi A."/>
        </authorList>
    </citation>
    <scope>NUCLEOTIDE SEQUENCE</scope>
    <source>
        <strain evidence="5">AW1220</strain>
    </source>
</reference>
<dbReference type="Gene3D" id="3.40.50.1820">
    <property type="entry name" value="alpha/beta hydrolase"/>
    <property type="match status" value="1"/>
</dbReference>
<keyword evidence="2" id="KW-0720">Serine protease</keyword>
<protein>
    <recommendedName>
        <fullName evidence="4">Peptidase S9 prolyl oligopeptidase catalytic domain-containing protein</fullName>
    </recommendedName>
</protein>
<dbReference type="InterPro" id="IPR001375">
    <property type="entry name" value="Peptidase_S9_cat"/>
</dbReference>
<name>A0AA37V5C5_9BACT</name>
<dbReference type="EMBL" id="BRXS01000001">
    <property type="protein sequence ID" value="GLC23966.1"/>
    <property type="molecule type" value="Genomic_DNA"/>
</dbReference>
<dbReference type="PANTHER" id="PTHR42776">
    <property type="entry name" value="SERINE PEPTIDASE S9 FAMILY MEMBER"/>
    <property type="match status" value="1"/>
</dbReference>
<keyword evidence="6" id="KW-1185">Reference proteome</keyword>
<dbReference type="SUPFAM" id="SSF53474">
    <property type="entry name" value="alpha/beta-Hydrolases"/>
    <property type="match status" value="1"/>
</dbReference>
<proteinExistence type="predicted"/>
<dbReference type="GO" id="GO:0004252">
    <property type="term" value="F:serine-type endopeptidase activity"/>
    <property type="evidence" value="ECO:0007669"/>
    <property type="project" value="TreeGrafter"/>
</dbReference>
<dbReference type="InterPro" id="IPR011042">
    <property type="entry name" value="6-blade_b-propeller_TolB-like"/>
</dbReference>
<dbReference type="Pfam" id="PF00326">
    <property type="entry name" value="Peptidase_S9"/>
    <property type="match status" value="1"/>
</dbReference>
<feature type="domain" description="Peptidase S9 prolyl oligopeptidase catalytic" evidence="4">
    <location>
        <begin position="671"/>
        <end position="826"/>
    </location>
</feature>
<evidence type="ECO:0000313" key="5">
    <source>
        <dbReference type="EMBL" id="GLC23966.1"/>
    </source>
</evidence>
<evidence type="ECO:0000259" key="4">
    <source>
        <dbReference type="Pfam" id="PF00326"/>
    </source>
</evidence>
<dbReference type="InterPro" id="IPR011659">
    <property type="entry name" value="WD40"/>
</dbReference>
<comment type="caution">
    <text evidence="5">The sequence shown here is derived from an EMBL/GenBank/DDBJ whole genome shotgun (WGS) entry which is preliminary data.</text>
</comment>
<dbReference type="Proteomes" id="UP001161325">
    <property type="component" value="Unassembled WGS sequence"/>
</dbReference>
<gene>
    <name evidence="5" type="ORF">rosag_04790</name>
</gene>
<evidence type="ECO:0000256" key="3">
    <source>
        <dbReference type="SAM" id="MobiDB-lite"/>
    </source>
</evidence>
<feature type="region of interest" description="Disordered" evidence="3">
    <location>
        <begin position="209"/>
        <end position="235"/>
    </location>
</feature>
<evidence type="ECO:0000256" key="1">
    <source>
        <dbReference type="ARBA" id="ARBA00022801"/>
    </source>
</evidence>
<dbReference type="PANTHER" id="PTHR42776:SF28">
    <property type="entry name" value="GLUTAMYL ENDOPEPTIDASE, CHLOROPLASTIC-RELATED"/>
    <property type="match status" value="1"/>
</dbReference>
<evidence type="ECO:0000313" key="6">
    <source>
        <dbReference type="Proteomes" id="UP001161325"/>
    </source>
</evidence>